<evidence type="ECO:0000256" key="2">
    <source>
        <dbReference type="ARBA" id="ARBA00022801"/>
    </source>
</evidence>
<keyword evidence="2" id="KW-0378">Hydrolase</keyword>
<dbReference type="OrthoDB" id="408631at2759"/>
<dbReference type="InterPro" id="IPR029058">
    <property type="entry name" value="AB_hydrolase_fold"/>
</dbReference>
<organism evidence="5 6">
    <name type="scientific">Stachybotrys chlorohalonatus (strain IBT 40285)</name>
    <dbReference type="NCBI Taxonomy" id="1283841"/>
    <lineage>
        <taxon>Eukaryota</taxon>
        <taxon>Fungi</taxon>
        <taxon>Dikarya</taxon>
        <taxon>Ascomycota</taxon>
        <taxon>Pezizomycotina</taxon>
        <taxon>Sordariomycetes</taxon>
        <taxon>Hypocreomycetidae</taxon>
        <taxon>Hypocreales</taxon>
        <taxon>Stachybotryaceae</taxon>
        <taxon>Stachybotrys</taxon>
    </lineage>
</organism>
<proteinExistence type="inferred from homology"/>
<evidence type="ECO:0000259" key="4">
    <source>
        <dbReference type="Pfam" id="PF00135"/>
    </source>
</evidence>
<evidence type="ECO:0000256" key="1">
    <source>
        <dbReference type="ARBA" id="ARBA00005964"/>
    </source>
</evidence>
<feature type="chain" id="PRO_5001779758" description="Carboxylesterase type B domain-containing protein" evidence="3">
    <location>
        <begin position="20"/>
        <end position="513"/>
    </location>
</feature>
<dbReference type="InParanoid" id="A0A084QWY2"/>
<dbReference type="InterPro" id="IPR019819">
    <property type="entry name" value="Carboxylesterase_B_CS"/>
</dbReference>
<dbReference type="PANTHER" id="PTHR43918">
    <property type="entry name" value="ACETYLCHOLINESTERASE"/>
    <property type="match status" value="1"/>
</dbReference>
<dbReference type="PROSITE" id="PS00941">
    <property type="entry name" value="CARBOXYLESTERASE_B_2"/>
    <property type="match status" value="1"/>
</dbReference>
<dbReference type="InterPro" id="IPR050654">
    <property type="entry name" value="AChE-related_enzymes"/>
</dbReference>
<dbReference type="Proteomes" id="UP000028524">
    <property type="component" value="Unassembled WGS sequence"/>
</dbReference>
<dbReference type="OMA" id="SYHQADI"/>
<dbReference type="HOGENOM" id="CLU_006586_15_2_1"/>
<dbReference type="SUPFAM" id="SSF53474">
    <property type="entry name" value="alpha/beta-Hydrolases"/>
    <property type="match status" value="1"/>
</dbReference>
<dbReference type="EMBL" id="KL659851">
    <property type="protein sequence ID" value="KFA68467.1"/>
    <property type="molecule type" value="Genomic_DNA"/>
</dbReference>
<sequence>MLPFLAYLGLFAGAGTATAISPPNRLVAYTQQNEVHGVEISPLVDGFLGVPYSQPPLGDLRFELPQPLPVADTADRLPRLNATKFGPVCYQFNYRTVVGNLQLPTSGESEDCLTLNIFSPRRRNKNRLLPVYIWSFGGGFGEGGGSIPLYDPTAFVELNSNIIVVTWNYRLNLFGFPNTPALRAQNLGIRDQRAALEWLRDNVAAFGGDPDHMVFGGQSAGADTGHAMLYSHQEDPIIKGLILQSGTVQVINAAVGAGVDAEFVRVARTVGCADPDDRDAELRCMRSIDATRLKHAVSNETFNLFGSPPGGSPMVDNATIFTLDEYSRRGKAGDFAHIPILIGNTDNEGDSVLNWSETGGVHKNVSDIITTTLFNCNIALESGFRALHGIPVWRYRYMGVFPSVTPYSWLRSYHTADIPFVLGTYGIREAPLPYEVQAARLIQRVFSAFIRSPRAGLRKEFGWPVFDPQRRTLVELFRDNQPRAAFVHPHQYDEICTNPPQIPWEDIFLPPPL</sequence>
<dbReference type="ESTHER" id="9hypo-a0a084qwy2">
    <property type="family name" value="Fungal_carboxylesterase_lipase"/>
</dbReference>
<protein>
    <recommendedName>
        <fullName evidence="4">Carboxylesterase type B domain-containing protein</fullName>
    </recommendedName>
</protein>
<name>A0A084QWY2_STAC4</name>
<dbReference type="PANTHER" id="PTHR43918:SF4">
    <property type="entry name" value="CARBOXYLIC ESTER HYDROLASE"/>
    <property type="match status" value="1"/>
</dbReference>
<dbReference type="Gene3D" id="3.40.50.1820">
    <property type="entry name" value="alpha/beta hydrolase"/>
    <property type="match status" value="2"/>
</dbReference>
<evidence type="ECO:0000313" key="6">
    <source>
        <dbReference type="Proteomes" id="UP000028524"/>
    </source>
</evidence>
<dbReference type="InterPro" id="IPR002018">
    <property type="entry name" value="CarbesteraseB"/>
</dbReference>
<evidence type="ECO:0000256" key="3">
    <source>
        <dbReference type="SAM" id="SignalP"/>
    </source>
</evidence>
<dbReference type="Pfam" id="PF00135">
    <property type="entry name" value="COesterase"/>
    <property type="match status" value="1"/>
</dbReference>
<dbReference type="AlphaFoldDB" id="A0A084QWY2"/>
<gene>
    <name evidence="5" type="ORF">S40285_09391</name>
</gene>
<dbReference type="GO" id="GO:0052689">
    <property type="term" value="F:carboxylic ester hydrolase activity"/>
    <property type="evidence" value="ECO:0007669"/>
    <property type="project" value="TreeGrafter"/>
</dbReference>
<keyword evidence="6" id="KW-1185">Reference proteome</keyword>
<evidence type="ECO:0000313" key="5">
    <source>
        <dbReference type="EMBL" id="KFA68467.1"/>
    </source>
</evidence>
<reference evidence="5 6" key="1">
    <citation type="journal article" date="2014" name="BMC Genomics">
        <title>Comparative genome sequencing reveals chemotype-specific gene clusters in the toxigenic black mold Stachybotrys.</title>
        <authorList>
            <person name="Semeiks J."/>
            <person name="Borek D."/>
            <person name="Otwinowski Z."/>
            <person name="Grishin N.V."/>
        </authorList>
    </citation>
    <scope>NUCLEOTIDE SEQUENCE [LARGE SCALE GENOMIC DNA]</scope>
    <source>
        <strain evidence="5 6">IBT 40285</strain>
    </source>
</reference>
<feature type="signal peptide" evidence="3">
    <location>
        <begin position="1"/>
        <end position="19"/>
    </location>
</feature>
<comment type="similarity">
    <text evidence="1">Belongs to the type-B carboxylesterase/lipase family.</text>
</comment>
<feature type="domain" description="Carboxylesterase type B" evidence="4">
    <location>
        <begin position="35"/>
        <end position="353"/>
    </location>
</feature>
<dbReference type="STRING" id="1283841.A0A084QWY2"/>
<accession>A0A084QWY2</accession>
<keyword evidence="3" id="KW-0732">Signal</keyword>